<gene>
    <name evidence="3" type="ORF">KR093_003253</name>
</gene>
<feature type="compositionally biased region" description="Low complexity" evidence="2">
    <location>
        <begin position="92"/>
        <end position="107"/>
    </location>
</feature>
<dbReference type="Gene3D" id="3.60.20.10">
    <property type="entry name" value="Glutamine Phosphoribosylpyrophosphate, subunit 1, domain 1"/>
    <property type="match status" value="1"/>
</dbReference>
<evidence type="ECO:0000256" key="1">
    <source>
        <dbReference type="ARBA" id="ARBA00022942"/>
    </source>
</evidence>
<feature type="region of interest" description="Disordered" evidence="2">
    <location>
        <begin position="92"/>
        <end position="117"/>
    </location>
</feature>
<dbReference type="GO" id="GO:0005839">
    <property type="term" value="C:proteasome core complex"/>
    <property type="evidence" value="ECO:0007669"/>
    <property type="project" value="InterPro"/>
</dbReference>
<dbReference type="Proteomes" id="UP001200034">
    <property type="component" value="Unassembled WGS sequence"/>
</dbReference>
<dbReference type="Pfam" id="PF00227">
    <property type="entry name" value="Proteasome"/>
    <property type="match status" value="1"/>
</dbReference>
<dbReference type="InterPro" id="IPR029055">
    <property type="entry name" value="Ntn_hydrolases_N"/>
</dbReference>
<organism evidence="3 4">
    <name type="scientific">Drosophila rubida</name>
    <dbReference type="NCBI Taxonomy" id="30044"/>
    <lineage>
        <taxon>Eukaryota</taxon>
        <taxon>Metazoa</taxon>
        <taxon>Ecdysozoa</taxon>
        <taxon>Arthropoda</taxon>
        <taxon>Hexapoda</taxon>
        <taxon>Insecta</taxon>
        <taxon>Pterygota</taxon>
        <taxon>Neoptera</taxon>
        <taxon>Endopterygota</taxon>
        <taxon>Diptera</taxon>
        <taxon>Brachycera</taxon>
        <taxon>Muscomorpha</taxon>
        <taxon>Ephydroidea</taxon>
        <taxon>Drosophilidae</taxon>
        <taxon>Drosophila</taxon>
    </lineage>
</organism>
<dbReference type="GO" id="GO:0051603">
    <property type="term" value="P:proteolysis involved in protein catabolic process"/>
    <property type="evidence" value="ECO:0007669"/>
    <property type="project" value="InterPro"/>
</dbReference>
<reference evidence="3" key="1">
    <citation type="journal article" date="2021" name="Mol. Ecol. Resour.">
        <title>Phylogenomic analyses of the genus Drosophila reveals genomic signals of climate adaptation.</title>
        <authorList>
            <person name="Li F."/>
            <person name="Rane R.V."/>
            <person name="Luria V."/>
            <person name="Xiong Z."/>
            <person name="Chen J."/>
            <person name="Li Z."/>
            <person name="Catullo R.A."/>
            <person name="Griffin P.C."/>
            <person name="Schiffer M."/>
            <person name="Pearce S."/>
            <person name="Lee S.F."/>
            <person name="McElroy K."/>
            <person name="Stocker A."/>
            <person name="Shirriffs J."/>
            <person name="Cockerell F."/>
            <person name="Coppin C."/>
            <person name="Sgro C.M."/>
            <person name="Karger A."/>
            <person name="Cain J.W."/>
            <person name="Weber J.A."/>
            <person name="Santpere G."/>
            <person name="Kirschner M.W."/>
            <person name="Hoffmann A.A."/>
            <person name="Oakeshott J.G."/>
            <person name="Zhang G."/>
        </authorList>
    </citation>
    <scope>NUCLEOTIDE SEQUENCE</scope>
    <source>
        <strain evidence="3">BGI-SZ-2011g</strain>
    </source>
</reference>
<comment type="caution">
    <text evidence="3">The sequence shown here is derived from an EMBL/GenBank/DDBJ whole genome shotgun (WGS) entry which is preliminary data.</text>
</comment>
<name>A0AAD4PRF0_9MUSC</name>
<feature type="region of interest" description="Disordered" evidence="2">
    <location>
        <begin position="436"/>
        <end position="477"/>
    </location>
</feature>
<feature type="region of interest" description="Disordered" evidence="2">
    <location>
        <begin position="202"/>
        <end position="234"/>
    </location>
</feature>
<evidence type="ECO:0000256" key="2">
    <source>
        <dbReference type="SAM" id="MobiDB-lite"/>
    </source>
</evidence>
<proteinExistence type="predicted"/>
<dbReference type="InterPro" id="IPR001353">
    <property type="entry name" value="Proteasome_sua/b"/>
</dbReference>
<sequence>MDNSVNNTHETERNAAVIENTENSAAPIGISIASFAYIEEPSDNIYLAAGHNGAAVGHTAPIFAYIEAADETDMVYHGNILTAMRNNAYFAPNPANPANPSNPSSSNHTKNPSIDEVFDYPKPIDYKEAEAIAKNAMRLAAKPDLSHNIARDANGRPLTISKWAKVFAHMPQTEQNTIQMTDAAAGHKPTIFAYISEPAESAATKMQVDHEGREDDDGDGSESNSQNSDGPLTMNSAVGMVFHNGVLVATDVIMEPNTKKSDYDGATCIYTLNDHISCAGLGDIEMVDMAVNSVQCRLQLWQFNMGFRHVSPATARAMLHDILLDEDDSMACFIVIGIDEGLPYLASVHVCGATEELPYCTLGYNEKRLMPYLEDGWRPHLTEQEAIKLTVETFRYGLRPAVACKFRISIRTVRTSGKVRTISKLLQVEADINPIEEGYEQPEAGSSGGTKRTLAADAPESPKKKRKSAGPDSKPKH</sequence>
<protein>
    <submittedName>
        <fullName evidence="3">Uncharacterized protein</fullName>
    </submittedName>
</protein>
<dbReference type="EMBL" id="JAJJHW010000095">
    <property type="protein sequence ID" value="KAH8386877.1"/>
    <property type="molecule type" value="Genomic_DNA"/>
</dbReference>
<keyword evidence="4" id="KW-1185">Reference proteome</keyword>
<dbReference type="PANTHER" id="PTHR11599">
    <property type="entry name" value="PROTEASOME SUBUNIT ALPHA/BETA"/>
    <property type="match status" value="1"/>
</dbReference>
<evidence type="ECO:0000313" key="4">
    <source>
        <dbReference type="Proteomes" id="UP001200034"/>
    </source>
</evidence>
<keyword evidence="1" id="KW-0647">Proteasome</keyword>
<evidence type="ECO:0000313" key="3">
    <source>
        <dbReference type="EMBL" id="KAH8386877.1"/>
    </source>
</evidence>
<dbReference type="InterPro" id="IPR050115">
    <property type="entry name" value="Proteasome_alpha"/>
</dbReference>
<accession>A0AAD4PRF0</accession>
<dbReference type="SUPFAM" id="SSF56235">
    <property type="entry name" value="N-terminal nucleophile aminohydrolases (Ntn hydrolases)"/>
    <property type="match status" value="1"/>
</dbReference>
<dbReference type="AlphaFoldDB" id="A0AAD4PRF0"/>
<feature type="compositionally biased region" description="Low complexity" evidence="2">
    <location>
        <begin position="221"/>
        <end position="230"/>
    </location>
</feature>